<dbReference type="SUPFAM" id="SSF55073">
    <property type="entry name" value="Nucleotide cyclase"/>
    <property type="match status" value="1"/>
</dbReference>
<sequence>MIEAKGWVTAKAGEKCAGHNRALGVIASLLVGLVLLDIYLVHMQPSWTVWVALASLALAGSLLLTRRLLPNGQLKASLELVLLLLYLVVVCWFTGRTDSPFISAIYLVLMATSLTLGRRITYLMAALAVASYSLLAAGEYPPLWNELPSYLIRVLPFIFIAHVGAILAGETEAAHAEVERLSLTDDLTELNNMRSFETLALQQERISRRYQTPFAICMLDADNLKQINDRYGHLAGTELIKWTARVIRSSIRESDIAARFGGDEFIILYADHDKEQILPAVERIVSAMSSCPFSYEGDLIDCTLSAGIASFPCDGDDLKSVVKLADQAMYRSKEMGKNRVTLAESEGEQKGEREKLQVRGEKLGGRVPQLDGQRSGVHLRKGDLTR</sequence>
<dbReference type="Proteomes" id="UP000641025">
    <property type="component" value="Unassembled WGS sequence"/>
</dbReference>
<dbReference type="PANTHER" id="PTHR45138">
    <property type="entry name" value="REGULATORY COMPONENTS OF SENSORY TRANSDUCTION SYSTEM"/>
    <property type="match status" value="1"/>
</dbReference>
<name>A0ABS0YU89_9BACT</name>
<evidence type="ECO:0000256" key="3">
    <source>
        <dbReference type="SAM" id="MobiDB-lite"/>
    </source>
</evidence>
<reference evidence="6 7" key="1">
    <citation type="submission" date="2020-12" db="EMBL/GenBank/DDBJ databases">
        <title>Geomonas sp. Red259, isolated from paddy soil.</title>
        <authorList>
            <person name="Xu Z."/>
            <person name="Zhang Z."/>
            <person name="Masuda Y."/>
            <person name="Itoh H."/>
            <person name="Senoo K."/>
        </authorList>
    </citation>
    <scope>NUCLEOTIDE SEQUENCE [LARGE SCALE GENOMIC DNA]</scope>
    <source>
        <strain evidence="6 7">Red259</strain>
    </source>
</reference>
<protein>
    <recommendedName>
        <fullName evidence="1">diguanylate cyclase</fullName>
        <ecNumber evidence="1">2.7.7.65</ecNumber>
    </recommendedName>
</protein>
<dbReference type="InterPro" id="IPR050469">
    <property type="entry name" value="Diguanylate_Cyclase"/>
</dbReference>
<dbReference type="Pfam" id="PF00990">
    <property type="entry name" value="GGDEF"/>
    <property type="match status" value="1"/>
</dbReference>
<feature type="transmembrane region" description="Helical" evidence="4">
    <location>
        <begin position="76"/>
        <end position="95"/>
    </location>
</feature>
<proteinExistence type="predicted"/>
<dbReference type="SMART" id="SM00267">
    <property type="entry name" value="GGDEF"/>
    <property type="match status" value="1"/>
</dbReference>
<gene>
    <name evidence="6" type="ORF">JFN90_15500</name>
</gene>
<keyword evidence="4" id="KW-0472">Membrane</keyword>
<keyword evidence="4" id="KW-1133">Transmembrane helix</keyword>
<evidence type="ECO:0000259" key="5">
    <source>
        <dbReference type="PROSITE" id="PS50887"/>
    </source>
</evidence>
<comment type="caution">
    <text evidence="6">The sequence shown here is derived from an EMBL/GenBank/DDBJ whole genome shotgun (WGS) entry which is preliminary data.</text>
</comment>
<organism evidence="6 7">
    <name type="scientific">Geomonas propionica</name>
    <dbReference type="NCBI Taxonomy" id="2798582"/>
    <lineage>
        <taxon>Bacteria</taxon>
        <taxon>Pseudomonadati</taxon>
        <taxon>Thermodesulfobacteriota</taxon>
        <taxon>Desulfuromonadia</taxon>
        <taxon>Geobacterales</taxon>
        <taxon>Geobacteraceae</taxon>
        <taxon>Geomonas</taxon>
    </lineage>
</organism>
<dbReference type="EC" id="2.7.7.65" evidence="1"/>
<keyword evidence="4" id="KW-0812">Transmembrane</keyword>
<feature type="domain" description="GGDEF" evidence="5">
    <location>
        <begin position="212"/>
        <end position="345"/>
    </location>
</feature>
<dbReference type="NCBIfam" id="TIGR00254">
    <property type="entry name" value="GGDEF"/>
    <property type="match status" value="1"/>
</dbReference>
<feature type="compositionally biased region" description="Basic and acidic residues" evidence="3">
    <location>
        <begin position="347"/>
        <end position="364"/>
    </location>
</feature>
<dbReference type="InterPro" id="IPR029787">
    <property type="entry name" value="Nucleotide_cyclase"/>
</dbReference>
<dbReference type="PANTHER" id="PTHR45138:SF9">
    <property type="entry name" value="DIGUANYLATE CYCLASE DGCM-RELATED"/>
    <property type="match status" value="1"/>
</dbReference>
<dbReference type="InterPro" id="IPR000160">
    <property type="entry name" value="GGDEF_dom"/>
</dbReference>
<dbReference type="PROSITE" id="PS50887">
    <property type="entry name" value="GGDEF"/>
    <property type="match status" value="1"/>
</dbReference>
<feature type="transmembrane region" description="Helical" evidence="4">
    <location>
        <begin position="122"/>
        <end position="138"/>
    </location>
</feature>
<dbReference type="CDD" id="cd01949">
    <property type="entry name" value="GGDEF"/>
    <property type="match status" value="1"/>
</dbReference>
<evidence type="ECO:0000256" key="1">
    <source>
        <dbReference type="ARBA" id="ARBA00012528"/>
    </source>
</evidence>
<keyword evidence="7" id="KW-1185">Reference proteome</keyword>
<comment type="catalytic activity">
    <reaction evidence="2">
        <text>2 GTP = 3',3'-c-di-GMP + 2 diphosphate</text>
        <dbReference type="Rhea" id="RHEA:24898"/>
        <dbReference type="ChEBI" id="CHEBI:33019"/>
        <dbReference type="ChEBI" id="CHEBI:37565"/>
        <dbReference type="ChEBI" id="CHEBI:58805"/>
        <dbReference type="EC" id="2.7.7.65"/>
    </reaction>
</comment>
<feature type="region of interest" description="Disordered" evidence="3">
    <location>
        <begin position="339"/>
        <end position="386"/>
    </location>
</feature>
<dbReference type="Gene3D" id="3.30.70.270">
    <property type="match status" value="1"/>
</dbReference>
<dbReference type="RefSeq" id="WP_199396034.1">
    <property type="nucleotide sequence ID" value="NZ_JAEMHK010000012.1"/>
</dbReference>
<dbReference type="EMBL" id="JAEMHK010000012">
    <property type="protein sequence ID" value="MBJ6801536.1"/>
    <property type="molecule type" value="Genomic_DNA"/>
</dbReference>
<feature type="transmembrane region" description="Helical" evidence="4">
    <location>
        <begin position="21"/>
        <end position="41"/>
    </location>
</feature>
<evidence type="ECO:0000313" key="7">
    <source>
        <dbReference type="Proteomes" id="UP000641025"/>
    </source>
</evidence>
<evidence type="ECO:0000313" key="6">
    <source>
        <dbReference type="EMBL" id="MBJ6801536.1"/>
    </source>
</evidence>
<dbReference type="InterPro" id="IPR043128">
    <property type="entry name" value="Rev_trsase/Diguanyl_cyclase"/>
</dbReference>
<feature type="transmembrane region" description="Helical" evidence="4">
    <location>
        <begin position="47"/>
        <end position="64"/>
    </location>
</feature>
<accession>A0ABS0YU89</accession>
<feature type="transmembrane region" description="Helical" evidence="4">
    <location>
        <begin position="101"/>
        <end position="117"/>
    </location>
</feature>
<evidence type="ECO:0000256" key="4">
    <source>
        <dbReference type="SAM" id="Phobius"/>
    </source>
</evidence>
<evidence type="ECO:0000256" key="2">
    <source>
        <dbReference type="ARBA" id="ARBA00034247"/>
    </source>
</evidence>